<dbReference type="EMBL" id="OBQC01000007">
    <property type="protein sequence ID" value="SOC40189.1"/>
    <property type="molecule type" value="Genomic_DNA"/>
</dbReference>
<dbReference type="PANTHER" id="PTHR30136:SF35">
    <property type="entry name" value="HTH-TYPE TRANSCRIPTIONAL REGULATOR RV1719"/>
    <property type="match status" value="1"/>
</dbReference>
<sequence length="207" mass="23396">MTDEHILVQGSDKRYRLGWKILEWGNKVMYYQDISLEASPIISQLVSRFKGTSHIGMFDDGEVRFVFKAMSPHADVVPTLVGMTRFPAYATSIGKVLLAYNKSFLQPMLAKGMFKQSKNTITSMEVLEKELAEIRKRGYSISDNENETDTYGIAAPIKSYSGQVVAALNLVGERNYMTGKEHHLIVREVVHSAQMISKQLGYMTINY</sequence>
<proteinExistence type="predicted"/>
<dbReference type="GO" id="GO:0003700">
    <property type="term" value="F:DNA-binding transcription factor activity"/>
    <property type="evidence" value="ECO:0007669"/>
    <property type="project" value="TreeGrafter"/>
</dbReference>
<evidence type="ECO:0000313" key="3">
    <source>
        <dbReference type="Proteomes" id="UP000219252"/>
    </source>
</evidence>
<dbReference type="GO" id="GO:0003677">
    <property type="term" value="F:DNA binding"/>
    <property type="evidence" value="ECO:0007669"/>
    <property type="project" value="TreeGrafter"/>
</dbReference>
<dbReference type="Proteomes" id="UP000219252">
    <property type="component" value="Unassembled WGS sequence"/>
</dbReference>
<keyword evidence="3" id="KW-1185">Reference proteome</keyword>
<dbReference type="Pfam" id="PF01614">
    <property type="entry name" value="IclR_C"/>
    <property type="match status" value="1"/>
</dbReference>
<dbReference type="InterPro" id="IPR014757">
    <property type="entry name" value="Tscrpt_reg_IclR_C"/>
</dbReference>
<dbReference type="InterPro" id="IPR050707">
    <property type="entry name" value="HTH_MetabolicPath_Reg"/>
</dbReference>
<gene>
    <name evidence="2" type="ORF">SAMN05877842_107122</name>
</gene>
<evidence type="ECO:0000259" key="1">
    <source>
        <dbReference type="PROSITE" id="PS51078"/>
    </source>
</evidence>
<feature type="domain" description="IclR-ED" evidence="1">
    <location>
        <begin position="20"/>
        <end position="202"/>
    </location>
</feature>
<name>A0A285UEF7_9BACL</name>
<dbReference type="PROSITE" id="PS51078">
    <property type="entry name" value="ICLR_ED"/>
    <property type="match status" value="1"/>
</dbReference>
<protein>
    <submittedName>
        <fullName evidence="2">IclR family transcriptional regulator</fullName>
    </submittedName>
</protein>
<organism evidence="2 3">
    <name type="scientific">Ureibacillus acetophenoni</name>
    <dbReference type="NCBI Taxonomy" id="614649"/>
    <lineage>
        <taxon>Bacteria</taxon>
        <taxon>Bacillati</taxon>
        <taxon>Bacillota</taxon>
        <taxon>Bacilli</taxon>
        <taxon>Bacillales</taxon>
        <taxon>Caryophanaceae</taxon>
        <taxon>Ureibacillus</taxon>
    </lineage>
</organism>
<accession>A0A285UEF7</accession>
<reference evidence="3" key="1">
    <citation type="submission" date="2017-08" db="EMBL/GenBank/DDBJ databases">
        <authorList>
            <person name="Varghese N."/>
            <person name="Submissions S."/>
        </authorList>
    </citation>
    <scope>NUCLEOTIDE SEQUENCE [LARGE SCALE GENOMIC DNA]</scope>
    <source>
        <strain evidence="3">JC23</strain>
    </source>
</reference>
<dbReference type="AlphaFoldDB" id="A0A285UEF7"/>
<dbReference type="Gene3D" id="3.30.450.40">
    <property type="match status" value="1"/>
</dbReference>
<dbReference type="SUPFAM" id="SSF55781">
    <property type="entry name" value="GAF domain-like"/>
    <property type="match status" value="1"/>
</dbReference>
<dbReference type="InterPro" id="IPR029016">
    <property type="entry name" value="GAF-like_dom_sf"/>
</dbReference>
<dbReference type="GO" id="GO:0045892">
    <property type="term" value="P:negative regulation of DNA-templated transcription"/>
    <property type="evidence" value="ECO:0007669"/>
    <property type="project" value="TreeGrafter"/>
</dbReference>
<evidence type="ECO:0000313" key="2">
    <source>
        <dbReference type="EMBL" id="SOC40189.1"/>
    </source>
</evidence>
<dbReference type="PANTHER" id="PTHR30136">
    <property type="entry name" value="HELIX-TURN-HELIX TRANSCRIPTIONAL REGULATOR, ICLR FAMILY"/>
    <property type="match status" value="1"/>
</dbReference>